<dbReference type="PANTHER" id="PTHR46825">
    <property type="entry name" value="D-ALANYL-D-ALANINE-CARBOXYPEPTIDASE/ENDOPEPTIDASE AMPH"/>
    <property type="match status" value="1"/>
</dbReference>
<keyword evidence="4" id="KW-1185">Reference proteome</keyword>
<protein>
    <submittedName>
        <fullName evidence="3">CubicO group peptidase (Beta-lactamase class C family)</fullName>
    </submittedName>
</protein>
<dbReference type="EMBL" id="SNWP01000011">
    <property type="protein sequence ID" value="TDO26570.1"/>
    <property type="molecule type" value="Genomic_DNA"/>
</dbReference>
<name>A0A4R6IVB3_9BACT</name>
<dbReference type="Proteomes" id="UP000295741">
    <property type="component" value="Unassembled WGS sequence"/>
</dbReference>
<reference evidence="3 4" key="1">
    <citation type="submission" date="2019-03" db="EMBL/GenBank/DDBJ databases">
        <title>Genomic Encyclopedia of Archaeal and Bacterial Type Strains, Phase II (KMG-II): from individual species to whole genera.</title>
        <authorList>
            <person name="Goeker M."/>
        </authorList>
    </citation>
    <scope>NUCLEOTIDE SEQUENCE [LARGE SCALE GENOMIC DNA]</scope>
    <source>
        <strain evidence="3 4">DSM 28323</strain>
    </source>
</reference>
<dbReference type="PANTHER" id="PTHR46825:SF9">
    <property type="entry name" value="BETA-LACTAMASE-RELATED DOMAIN-CONTAINING PROTEIN"/>
    <property type="match status" value="1"/>
</dbReference>
<proteinExistence type="predicted"/>
<sequence>MSAVQRWVTGISFLFCMSFLSLQAQNRLSVTTITKLDSIALQDVPAKAPGIATAIVQDGKLVYEKYGGYADFADSSLIVPATRFNIASNGKQFTALAILELIDAGKLRLQDDIRQYFPALFTSIASPIRIEQLLTHTSGIRDVYDLWSLKGLTWWKQSYDNKEVLRLLEQQTALNFTPGTQYLYSNSNYILLALLIEKISGQSFAKVTHTLFTKLGMLHTAFEEDYKTIKGPIARAYFNFNTWTTYQWIWNVCGDGNLFTTLRDQIRWEMIIQGKINTTVKKKIIEASQQLINPGLTRQYGYGLEFGHYKEQPYVFHEGATGAWKATVLRFPGKKLSLITLTNTGKSIPSMQTRQMADLLLFTGKSTASYLTQPAAVGKYVSETDITGTYLTDNNFSFQFSIDKGVLYLKRVGRNDIVLEREADNIFHQKNDPAFKQEFTLNEKGEMKVTAYYTTHAPYSLTRPVVNWNGFDENVWTGVFVNDETGVELSIEKTADKNYRLLMRDNRFNGILVTPTKLLAGNYSLQLADKDTVLLDGERVKKLVFKRIR</sequence>
<organism evidence="3 4">
    <name type="scientific">Sediminibacterium goheungense</name>
    <dbReference type="NCBI Taxonomy" id="1086393"/>
    <lineage>
        <taxon>Bacteria</taxon>
        <taxon>Pseudomonadati</taxon>
        <taxon>Bacteroidota</taxon>
        <taxon>Chitinophagia</taxon>
        <taxon>Chitinophagales</taxon>
        <taxon>Chitinophagaceae</taxon>
        <taxon>Sediminibacterium</taxon>
    </lineage>
</organism>
<comment type="caution">
    <text evidence="3">The sequence shown here is derived from an EMBL/GenBank/DDBJ whole genome shotgun (WGS) entry which is preliminary data.</text>
</comment>
<dbReference type="Gene3D" id="3.40.710.10">
    <property type="entry name" value="DD-peptidase/beta-lactamase superfamily"/>
    <property type="match status" value="1"/>
</dbReference>
<evidence type="ECO:0000313" key="3">
    <source>
        <dbReference type="EMBL" id="TDO26570.1"/>
    </source>
</evidence>
<dbReference type="Pfam" id="PF00144">
    <property type="entry name" value="Beta-lactamase"/>
    <property type="match status" value="1"/>
</dbReference>
<dbReference type="SUPFAM" id="SSF56601">
    <property type="entry name" value="beta-lactamase/transpeptidase-like"/>
    <property type="match status" value="1"/>
</dbReference>
<evidence type="ECO:0000313" key="4">
    <source>
        <dbReference type="Proteomes" id="UP000295741"/>
    </source>
</evidence>
<dbReference type="AlphaFoldDB" id="A0A4R6IVB3"/>
<dbReference type="OrthoDB" id="9793489at2"/>
<feature type="signal peptide" evidence="1">
    <location>
        <begin position="1"/>
        <end position="24"/>
    </location>
</feature>
<dbReference type="InterPro" id="IPR001466">
    <property type="entry name" value="Beta-lactam-related"/>
</dbReference>
<evidence type="ECO:0000259" key="2">
    <source>
        <dbReference type="Pfam" id="PF00144"/>
    </source>
</evidence>
<gene>
    <name evidence="3" type="ORF">BC659_1877</name>
</gene>
<dbReference type="RefSeq" id="WP_133474414.1">
    <property type="nucleotide sequence ID" value="NZ_SNWP01000011.1"/>
</dbReference>
<evidence type="ECO:0000256" key="1">
    <source>
        <dbReference type="SAM" id="SignalP"/>
    </source>
</evidence>
<feature type="chain" id="PRO_5020932338" evidence="1">
    <location>
        <begin position="25"/>
        <end position="549"/>
    </location>
</feature>
<dbReference type="InterPro" id="IPR012338">
    <property type="entry name" value="Beta-lactam/transpept-like"/>
</dbReference>
<dbReference type="InterPro" id="IPR050491">
    <property type="entry name" value="AmpC-like"/>
</dbReference>
<keyword evidence="1" id="KW-0732">Signal</keyword>
<accession>A0A4R6IVB3</accession>
<feature type="domain" description="Beta-lactamase-related" evidence="2">
    <location>
        <begin position="47"/>
        <end position="359"/>
    </location>
</feature>